<feature type="compositionally biased region" description="Gly residues" evidence="1">
    <location>
        <begin position="41"/>
        <end position="59"/>
    </location>
</feature>
<feature type="compositionally biased region" description="Low complexity" evidence="1">
    <location>
        <begin position="60"/>
        <end position="81"/>
    </location>
</feature>
<evidence type="ECO:0000313" key="2">
    <source>
        <dbReference type="EMBL" id="ETO32167.1"/>
    </source>
</evidence>
<protein>
    <submittedName>
        <fullName evidence="2">Tenascin XB-like protein</fullName>
    </submittedName>
</protein>
<reference evidence="2 3" key="1">
    <citation type="journal article" date="2013" name="Curr. Biol.">
        <title>The Genome of the Foraminiferan Reticulomyxa filosa.</title>
        <authorList>
            <person name="Glockner G."/>
            <person name="Hulsmann N."/>
            <person name="Schleicher M."/>
            <person name="Noegel A.A."/>
            <person name="Eichinger L."/>
            <person name="Gallinger C."/>
            <person name="Pawlowski J."/>
            <person name="Sierra R."/>
            <person name="Euteneuer U."/>
            <person name="Pillet L."/>
            <person name="Moustafa A."/>
            <person name="Platzer M."/>
            <person name="Groth M."/>
            <person name="Szafranski K."/>
            <person name="Schliwa M."/>
        </authorList>
    </citation>
    <scope>NUCLEOTIDE SEQUENCE [LARGE SCALE GENOMIC DNA]</scope>
</reference>
<organism evidence="2 3">
    <name type="scientific">Reticulomyxa filosa</name>
    <dbReference type="NCBI Taxonomy" id="46433"/>
    <lineage>
        <taxon>Eukaryota</taxon>
        <taxon>Sar</taxon>
        <taxon>Rhizaria</taxon>
        <taxon>Retaria</taxon>
        <taxon>Foraminifera</taxon>
        <taxon>Monothalamids</taxon>
        <taxon>Reticulomyxidae</taxon>
        <taxon>Reticulomyxa</taxon>
    </lineage>
</organism>
<dbReference type="Proteomes" id="UP000023152">
    <property type="component" value="Unassembled WGS sequence"/>
</dbReference>
<sequence length="135" mass="13508">FGSGGGSSSDGLEGGRGGGIIHIIIQQQLINHGLIRANGGFGDGDSDGLDGGGGGGSGGSILLEFSSSSSPISTSSSTPSLPQTLGSITCRGGRPRCNNFGGHGRIAIYGLSLTSQDIQHITPTPFHQLHKPSHT</sequence>
<proteinExistence type="predicted"/>
<dbReference type="EMBL" id="ASPP01004434">
    <property type="protein sequence ID" value="ETO32167.1"/>
    <property type="molecule type" value="Genomic_DNA"/>
</dbReference>
<evidence type="ECO:0000256" key="1">
    <source>
        <dbReference type="SAM" id="MobiDB-lite"/>
    </source>
</evidence>
<evidence type="ECO:0000313" key="3">
    <source>
        <dbReference type="Proteomes" id="UP000023152"/>
    </source>
</evidence>
<dbReference type="AlphaFoldDB" id="X6P3L8"/>
<accession>X6P3L8</accession>
<feature type="non-terminal residue" evidence="2">
    <location>
        <position position="1"/>
    </location>
</feature>
<gene>
    <name evidence="2" type="ORF">RFI_04949</name>
</gene>
<keyword evidence="3" id="KW-1185">Reference proteome</keyword>
<name>X6P3L8_RETFI</name>
<comment type="caution">
    <text evidence="2">The sequence shown here is derived from an EMBL/GenBank/DDBJ whole genome shotgun (WGS) entry which is preliminary data.</text>
</comment>
<feature type="region of interest" description="Disordered" evidence="1">
    <location>
        <begin position="41"/>
        <end position="88"/>
    </location>
</feature>